<dbReference type="AlphaFoldDB" id="A0AA47I6Z2"/>
<evidence type="ECO:0000313" key="11">
    <source>
        <dbReference type="Proteomes" id="UP001164733"/>
    </source>
</evidence>
<dbReference type="SMART" id="SM00382">
    <property type="entry name" value="AAA"/>
    <property type="match status" value="1"/>
</dbReference>
<evidence type="ECO:0000256" key="1">
    <source>
        <dbReference type="ARBA" id="ARBA00005417"/>
    </source>
</evidence>
<evidence type="ECO:0000256" key="3">
    <source>
        <dbReference type="ARBA" id="ARBA00022475"/>
    </source>
</evidence>
<dbReference type="GO" id="GO:0006865">
    <property type="term" value="P:amino acid transport"/>
    <property type="evidence" value="ECO:0007669"/>
    <property type="project" value="UniProtKB-KW"/>
</dbReference>
<gene>
    <name evidence="10" type="ORF">LL038_07495</name>
</gene>
<dbReference type="CDD" id="cd03258">
    <property type="entry name" value="ABC_MetN_methionine_transporter"/>
    <property type="match status" value="1"/>
</dbReference>
<reference evidence="10" key="1">
    <citation type="submission" date="2021-11" db="EMBL/GenBank/DDBJ databases">
        <title>Clostridia strains as spoilage organisms.</title>
        <authorList>
            <person name="Wambui J."/>
            <person name="Stevens M.J.A."/>
            <person name="Stephan R."/>
        </authorList>
    </citation>
    <scope>NUCLEOTIDE SEQUENCE</scope>
    <source>
        <strain evidence="10">CF009</strain>
    </source>
</reference>
<keyword evidence="6" id="KW-1278">Translocase</keyword>
<dbReference type="SMART" id="SM00930">
    <property type="entry name" value="NIL"/>
    <property type="match status" value="1"/>
</dbReference>
<dbReference type="PANTHER" id="PTHR43166:SF30">
    <property type="entry name" value="METHIONINE IMPORT ATP-BINDING PROTEIN METN"/>
    <property type="match status" value="1"/>
</dbReference>
<dbReference type="GO" id="GO:0016887">
    <property type="term" value="F:ATP hydrolysis activity"/>
    <property type="evidence" value="ECO:0007669"/>
    <property type="project" value="InterPro"/>
</dbReference>
<feature type="domain" description="ABC transporter" evidence="9">
    <location>
        <begin position="2"/>
        <end position="241"/>
    </location>
</feature>
<evidence type="ECO:0000256" key="6">
    <source>
        <dbReference type="ARBA" id="ARBA00022967"/>
    </source>
</evidence>
<dbReference type="GO" id="GO:0005886">
    <property type="term" value="C:plasma membrane"/>
    <property type="evidence" value="ECO:0007669"/>
    <property type="project" value="UniProtKB-ARBA"/>
</dbReference>
<accession>A0AA47I6Z2</accession>
<keyword evidence="8" id="KW-0472">Membrane</keyword>
<dbReference type="InterPro" id="IPR003593">
    <property type="entry name" value="AAA+_ATPase"/>
</dbReference>
<keyword evidence="2" id="KW-0813">Transport</keyword>
<keyword evidence="7" id="KW-0029">Amino-acid transport</keyword>
<dbReference type="InterPro" id="IPR003439">
    <property type="entry name" value="ABC_transporter-like_ATP-bd"/>
</dbReference>
<evidence type="ECO:0000256" key="5">
    <source>
        <dbReference type="ARBA" id="ARBA00022840"/>
    </source>
</evidence>
<dbReference type="InterPro" id="IPR041701">
    <property type="entry name" value="MetN_ABC"/>
</dbReference>
<dbReference type="RefSeq" id="WP_216121124.1">
    <property type="nucleotide sequence ID" value="NZ_CP086239.1"/>
</dbReference>
<dbReference type="EMBL" id="CP086239">
    <property type="protein sequence ID" value="WAG62077.1"/>
    <property type="molecule type" value="Genomic_DNA"/>
</dbReference>
<dbReference type="Pfam" id="PF00005">
    <property type="entry name" value="ABC_tran"/>
    <property type="match status" value="1"/>
</dbReference>
<evidence type="ECO:0000256" key="4">
    <source>
        <dbReference type="ARBA" id="ARBA00022741"/>
    </source>
</evidence>
<comment type="similarity">
    <text evidence="1">Belongs to the ABC transporter superfamily.</text>
</comment>
<dbReference type="PROSITE" id="PS50893">
    <property type="entry name" value="ABC_TRANSPORTER_2"/>
    <property type="match status" value="1"/>
</dbReference>
<evidence type="ECO:0000256" key="8">
    <source>
        <dbReference type="ARBA" id="ARBA00023136"/>
    </source>
</evidence>
<dbReference type="FunFam" id="3.40.50.300:FF:000056">
    <property type="entry name" value="Cell division ATP-binding protein FtsE"/>
    <property type="match status" value="1"/>
</dbReference>
<proteinExistence type="inferred from homology"/>
<keyword evidence="5 10" id="KW-0067">ATP-binding</keyword>
<evidence type="ECO:0000256" key="2">
    <source>
        <dbReference type="ARBA" id="ARBA00022448"/>
    </source>
</evidence>
<dbReference type="PANTHER" id="PTHR43166">
    <property type="entry name" value="AMINO ACID IMPORT ATP-BINDING PROTEIN"/>
    <property type="match status" value="1"/>
</dbReference>
<evidence type="ECO:0000259" key="9">
    <source>
        <dbReference type="PROSITE" id="PS50893"/>
    </source>
</evidence>
<organism evidence="10 11">
    <name type="scientific">Clostridium estertheticum</name>
    <dbReference type="NCBI Taxonomy" id="238834"/>
    <lineage>
        <taxon>Bacteria</taxon>
        <taxon>Bacillati</taxon>
        <taxon>Bacillota</taxon>
        <taxon>Clostridia</taxon>
        <taxon>Eubacteriales</taxon>
        <taxon>Clostridiaceae</taxon>
        <taxon>Clostridium</taxon>
    </lineage>
</organism>
<evidence type="ECO:0000313" key="10">
    <source>
        <dbReference type="EMBL" id="WAG62077.1"/>
    </source>
</evidence>
<sequence>MIWLKGIRKVYVNGQGTVEALKEIDLHVEKGKIYGIIGYSGAGKSTLIRCINLLEKPTSGQVIVNNRDLTKLSGKYLRDSRKKIGMIFQHFNLMRSRNVFQNVSYPLKGNKYSKDEKKKKVLSLLELVGLSDKILAYPSQLSGGQKQRVAITRALANDPQVLLCDEATSAIDPQTTSSILKLLKEINEKLNLTIVIITHQMEVVKEICQEVAVMEDGLIVERGDIIDIFTNPQTKITKDFISTVFHYDKIYDFIQDEEFTDGETIAKISFVGSKTSQAFISKLSRKFKIDASILFGNIEIIQHVPIGNLIVKFTGTSDGISGSIKYLEQNNINVEVITHASVSNDLHAKCDGIIS</sequence>
<keyword evidence="3" id="KW-1003">Cell membrane</keyword>
<keyword evidence="4" id="KW-0547">Nucleotide-binding</keyword>
<evidence type="ECO:0000256" key="7">
    <source>
        <dbReference type="ARBA" id="ARBA00022970"/>
    </source>
</evidence>
<name>A0AA47I6Z2_9CLOT</name>
<dbReference type="Proteomes" id="UP001164733">
    <property type="component" value="Chromosome"/>
</dbReference>
<dbReference type="Pfam" id="PF09383">
    <property type="entry name" value="NIL"/>
    <property type="match status" value="1"/>
</dbReference>
<dbReference type="InterPro" id="IPR018449">
    <property type="entry name" value="NIL_domain"/>
</dbReference>
<dbReference type="GO" id="GO:0005524">
    <property type="term" value="F:ATP binding"/>
    <property type="evidence" value="ECO:0007669"/>
    <property type="project" value="UniProtKB-KW"/>
</dbReference>
<protein>
    <submittedName>
        <fullName evidence="10">ATP-binding cassette domain-containing protein</fullName>
    </submittedName>
</protein>
<dbReference type="InterPro" id="IPR050086">
    <property type="entry name" value="MetN_ABC_transporter-like"/>
</dbReference>